<sequence length="38" mass="4455">MKQSHLKSNLIRIYPMPDGVGFSFVIQNFMILLLENIF</sequence>
<evidence type="ECO:0000313" key="1">
    <source>
        <dbReference type="EMBL" id="DAF88141.1"/>
    </source>
</evidence>
<dbReference type="EMBL" id="BK015978">
    <property type="protein sequence ID" value="DAF88141.1"/>
    <property type="molecule type" value="Genomic_DNA"/>
</dbReference>
<organism evidence="1">
    <name type="scientific">Siphoviridae sp. ctub511</name>
    <dbReference type="NCBI Taxonomy" id="2825714"/>
    <lineage>
        <taxon>Viruses</taxon>
        <taxon>Duplodnaviria</taxon>
        <taxon>Heunggongvirae</taxon>
        <taxon>Uroviricota</taxon>
        <taxon>Caudoviricetes</taxon>
    </lineage>
</organism>
<proteinExistence type="predicted"/>
<protein>
    <submittedName>
        <fullName evidence="1">Uncharacterized protein</fullName>
    </submittedName>
</protein>
<accession>A0A8S5U118</accession>
<name>A0A8S5U118_9CAUD</name>
<reference evidence="1" key="1">
    <citation type="journal article" date="2021" name="Proc. Natl. Acad. Sci. U.S.A.">
        <title>A Catalog of Tens of Thousands of Viruses from Human Metagenomes Reveals Hidden Associations with Chronic Diseases.</title>
        <authorList>
            <person name="Tisza M.J."/>
            <person name="Buck C.B."/>
        </authorList>
    </citation>
    <scope>NUCLEOTIDE SEQUENCE</scope>
    <source>
        <strain evidence="1">Ctub511</strain>
    </source>
</reference>